<sequence>MPHIALANPLPYHRDLKPRLGGHRVKAAVASTERDIDATNLAHVPEEEDYEGGDSHHGPDVLSVLDSFWHWVAVGPKNFQVPGGQLRAFLCGSFGDSRYSASFGRAVFGGALIPRCAGAPGALRLNTPTPVLSLHGPFLEARARAARGSRSRARIEDRSSWTDPGARPRRAHSGSGAGESVRTGRRDERTGWQRRDPELAVFSAAAFTVSFCSSNMAFTTLVYICVEFDCISSVVCTSGRLQLLHSSQL</sequence>
<dbReference type="EMBL" id="JARJCN010000057">
    <property type="protein sequence ID" value="KAJ7079980.1"/>
    <property type="molecule type" value="Genomic_DNA"/>
</dbReference>
<name>A0AAD6TWG9_9AGAR</name>
<evidence type="ECO:0000313" key="3">
    <source>
        <dbReference type="Proteomes" id="UP001222325"/>
    </source>
</evidence>
<protein>
    <submittedName>
        <fullName evidence="2">Uncharacterized protein</fullName>
    </submittedName>
</protein>
<evidence type="ECO:0000256" key="1">
    <source>
        <dbReference type="SAM" id="MobiDB-lite"/>
    </source>
</evidence>
<proteinExistence type="predicted"/>
<comment type="caution">
    <text evidence="2">The sequence shown here is derived from an EMBL/GenBank/DDBJ whole genome shotgun (WGS) entry which is preliminary data.</text>
</comment>
<accession>A0AAD6TWG9</accession>
<gene>
    <name evidence="2" type="ORF">B0H15DRAFT_1025319</name>
</gene>
<evidence type="ECO:0000313" key="2">
    <source>
        <dbReference type="EMBL" id="KAJ7079980.1"/>
    </source>
</evidence>
<dbReference type="AlphaFoldDB" id="A0AAD6TWG9"/>
<organism evidence="2 3">
    <name type="scientific">Mycena belliarum</name>
    <dbReference type="NCBI Taxonomy" id="1033014"/>
    <lineage>
        <taxon>Eukaryota</taxon>
        <taxon>Fungi</taxon>
        <taxon>Dikarya</taxon>
        <taxon>Basidiomycota</taxon>
        <taxon>Agaricomycotina</taxon>
        <taxon>Agaricomycetes</taxon>
        <taxon>Agaricomycetidae</taxon>
        <taxon>Agaricales</taxon>
        <taxon>Marasmiineae</taxon>
        <taxon>Mycenaceae</taxon>
        <taxon>Mycena</taxon>
    </lineage>
</organism>
<feature type="compositionally biased region" description="Basic and acidic residues" evidence="1">
    <location>
        <begin position="182"/>
        <end position="192"/>
    </location>
</feature>
<reference evidence="2" key="1">
    <citation type="submission" date="2023-03" db="EMBL/GenBank/DDBJ databases">
        <title>Massive genome expansion in bonnet fungi (Mycena s.s.) driven by repeated elements and novel gene families across ecological guilds.</title>
        <authorList>
            <consortium name="Lawrence Berkeley National Laboratory"/>
            <person name="Harder C.B."/>
            <person name="Miyauchi S."/>
            <person name="Viragh M."/>
            <person name="Kuo A."/>
            <person name="Thoen E."/>
            <person name="Andreopoulos B."/>
            <person name="Lu D."/>
            <person name="Skrede I."/>
            <person name="Drula E."/>
            <person name="Henrissat B."/>
            <person name="Morin E."/>
            <person name="Kohler A."/>
            <person name="Barry K."/>
            <person name="LaButti K."/>
            <person name="Morin E."/>
            <person name="Salamov A."/>
            <person name="Lipzen A."/>
            <person name="Mereny Z."/>
            <person name="Hegedus B."/>
            <person name="Baldrian P."/>
            <person name="Stursova M."/>
            <person name="Weitz H."/>
            <person name="Taylor A."/>
            <person name="Grigoriev I.V."/>
            <person name="Nagy L.G."/>
            <person name="Martin F."/>
            <person name="Kauserud H."/>
        </authorList>
    </citation>
    <scope>NUCLEOTIDE SEQUENCE</scope>
    <source>
        <strain evidence="2">CBHHK173m</strain>
    </source>
</reference>
<keyword evidence="3" id="KW-1185">Reference proteome</keyword>
<feature type="region of interest" description="Disordered" evidence="1">
    <location>
        <begin position="149"/>
        <end position="192"/>
    </location>
</feature>
<dbReference type="Proteomes" id="UP001222325">
    <property type="component" value="Unassembled WGS sequence"/>
</dbReference>